<organism evidence="1 2">
    <name type="scientific">Scortum barcoo</name>
    <name type="common">barcoo grunter</name>
    <dbReference type="NCBI Taxonomy" id="214431"/>
    <lineage>
        <taxon>Eukaryota</taxon>
        <taxon>Metazoa</taxon>
        <taxon>Chordata</taxon>
        <taxon>Craniata</taxon>
        <taxon>Vertebrata</taxon>
        <taxon>Euteleostomi</taxon>
        <taxon>Actinopterygii</taxon>
        <taxon>Neopterygii</taxon>
        <taxon>Teleostei</taxon>
        <taxon>Neoteleostei</taxon>
        <taxon>Acanthomorphata</taxon>
        <taxon>Eupercaria</taxon>
        <taxon>Centrarchiformes</taxon>
        <taxon>Terapontoidei</taxon>
        <taxon>Terapontidae</taxon>
        <taxon>Scortum</taxon>
    </lineage>
</organism>
<accession>A0ACB8W1M8</accession>
<gene>
    <name evidence="1" type="ORF">L3Q82_012931</name>
</gene>
<protein>
    <submittedName>
        <fullName evidence="1">Uncharacterized protein</fullName>
    </submittedName>
</protein>
<dbReference type="EMBL" id="CM041546">
    <property type="protein sequence ID" value="KAI3361378.1"/>
    <property type="molecule type" value="Genomic_DNA"/>
</dbReference>
<evidence type="ECO:0000313" key="1">
    <source>
        <dbReference type="EMBL" id="KAI3361378.1"/>
    </source>
</evidence>
<keyword evidence="2" id="KW-1185">Reference proteome</keyword>
<evidence type="ECO:0000313" key="2">
    <source>
        <dbReference type="Proteomes" id="UP000831701"/>
    </source>
</evidence>
<name>A0ACB8W1M8_9TELE</name>
<dbReference type="Proteomes" id="UP000831701">
    <property type="component" value="Chromosome 16"/>
</dbReference>
<comment type="caution">
    <text evidence="1">The sequence shown here is derived from an EMBL/GenBank/DDBJ whole genome shotgun (WGS) entry which is preliminary data.</text>
</comment>
<sequence length="1055" mass="111838">MSDLLETETLRGRLELLQELTEFTENCKKQLSDMFERLGWSMDYNREAMEQCPYDPNHRVPVRSMEKHKASCSLRKMGYSAEEQAEMLDPSVCYEKTSVRSVTMDKSTQHQVILRARSAAPLMRMEGVFWQGQYSGQPVDVPQTHKRALCDLTVADRLALYDHVVGVLNQQKEAASSGNDDLYVDLVSKLQKDEGNNEPKTHLELMAEMRDYKRRRQSYRAKNVHITKKSYTEVIREVINVHSEELTRQWKEEEDEDEPTRSELSSHRRRMDDRRSASSESRHSHSRRHHSRERSQDRESKKKKKKRERESRSPDDHHHDRKKKKKKKKEEREKEKERPVQDLVRSDGTLQHHGSLQRQGKGPGLVRGPAGELLTHIQASLLSGLLVFTLCFVSSLCQEDYSGYHSGEEHTYEGSFVDHYDSSASPQPEYPPEPTHSYDEDQRPEEGDYDPYGPAPTQVTMITEDAFPYATTAESHYAKEDMETMQVRPFSGLSVTSHDLHKQTENTTSRTSILLQDPTPTPRSPGTTQLSAKRRGRPSATANPESPDSPRLRIEAKIKGSRGLQGKDGEPGAQGREGYKGTKGVRGKGGDTGPVGDSGPEGDDGASGFSGAMGEPGLPGDPGEPGELGLKGDFGMEGPRGGVGGPGEMGPDGDAGPPGPKGGKGIKGSRGDGGKEGPQGRDGQKGQIGAPGFPGDVGERGYTGYPGQPGAIGPDGGKGSRGHDGLPGSDGDPGEDGPIGVPGLMGEPGLFGDKGSKGDRGVRGPRGRVGAVGAVGEQGDAGVAGKQGPKGLQGQTGAKGETGPDGVTGAAGKKGIKGVKGQKRGPKGAVGRDGVPGPVGPPGIPGSRGERGAIGDLGIKGRPGPKGAPGPAGPGLTDEQVLQLCRGVVTAQISQYAASIRAKCSQGCPINNRTLIGPPGARGPLGSPGKPGKAGKAGAKGARGAQGDRGLEGEKGAQGERGPKGSKGLAGDPGKGLPGLDGPQGLTGLPGNPAEPKNGMEGPRGPRGFPGPVGQSGMLGITGVPGYCEARDCSIHAPVMRKEHGLVKGPVSAKT</sequence>
<proteinExistence type="predicted"/>
<reference evidence="1" key="1">
    <citation type="submission" date="2022-04" db="EMBL/GenBank/DDBJ databases">
        <title>Jade perch genome.</title>
        <authorList>
            <person name="Chao B."/>
        </authorList>
    </citation>
    <scope>NUCLEOTIDE SEQUENCE</scope>
    <source>
        <strain evidence="1">CB-2022</strain>
    </source>
</reference>